<dbReference type="EMBL" id="MN739817">
    <property type="protein sequence ID" value="QHT27221.1"/>
    <property type="molecule type" value="Genomic_DNA"/>
</dbReference>
<organism evidence="1">
    <name type="scientific">viral metagenome</name>
    <dbReference type="NCBI Taxonomy" id="1070528"/>
    <lineage>
        <taxon>unclassified sequences</taxon>
        <taxon>metagenomes</taxon>
        <taxon>organismal metagenomes</taxon>
    </lineage>
</organism>
<evidence type="ECO:0000313" key="1">
    <source>
        <dbReference type="EMBL" id="QHT27221.1"/>
    </source>
</evidence>
<accession>A0A6C0EF54</accession>
<protein>
    <submittedName>
        <fullName evidence="1">Uncharacterized protein</fullName>
    </submittedName>
</protein>
<sequence length="155" mass="18739">MVKLSKDQKNKLLEMFKNGIKTDVIISKFNIPLSTYYYITKNLRYNELDNKLENDNEIDDKLLLQNYKILLKRYKIEDELHDNNFNNTKLKEIKEIFIIELLYNKFIEIDDDYIENLLENKNLIYKIDKEIVKLNDKTVIKILIILLEYISENII</sequence>
<name>A0A6C0EF54_9ZZZZ</name>
<reference evidence="1" key="1">
    <citation type="journal article" date="2020" name="Nature">
        <title>Giant virus diversity and host interactions through global metagenomics.</title>
        <authorList>
            <person name="Schulz F."/>
            <person name="Roux S."/>
            <person name="Paez-Espino D."/>
            <person name="Jungbluth S."/>
            <person name="Walsh D.A."/>
            <person name="Denef V.J."/>
            <person name="McMahon K.D."/>
            <person name="Konstantinidis K.T."/>
            <person name="Eloe-Fadrosh E.A."/>
            <person name="Kyrpides N.C."/>
            <person name="Woyke T."/>
        </authorList>
    </citation>
    <scope>NUCLEOTIDE SEQUENCE</scope>
    <source>
        <strain evidence="1">GVMAG-M-3300023179-2</strain>
    </source>
</reference>
<proteinExistence type="predicted"/>
<dbReference type="AlphaFoldDB" id="A0A6C0EF54"/>